<dbReference type="OrthoDB" id="3199698at2759"/>
<evidence type="ECO:0000313" key="2">
    <source>
        <dbReference type="EMBL" id="KIJ58693.1"/>
    </source>
</evidence>
<feature type="compositionally biased region" description="Polar residues" evidence="1">
    <location>
        <begin position="468"/>
        <end position="480"/>
    </location>
</feature>
<dbReference type="AlphaFoldDB" id="A0A0C9VZ53"/>
<sequence length="727" mass="81772">MSAPQINVLLDLWVQHSSSMAMNHLSTPLGDVKWQRYKIQYTGDMPDLNPPPWMRQTFEVWFRDVREVTRIILGNPSFAEEMDLRPFREFSTEGDERQYQDFMSGDWAWDQADIISEDEKTHGSTFVPIILGSDKTTVSVGTGNNEYYPLYLSIGNVRNGVHHAHWDALVLVGFLAIPKSGRSNLDEADALNRSRAFTETLFCESTLAIMWDEYGIVGDLVPFTNDFPRANIHKLIAPDILHQLVKGCFKDHLVDWVEAYLKAKHGTKDAERILDDIDRRIAAVAPFTGLQQFPQGCGFKQWTGNDSKALMKVYIAAIEGHVPPEIKTLEEIEDALARFHKYREVFKTGEVPVVATFSLPCQHAAKHYPELIRLFGAPNGLCSSITECKHIKAVKEPYRRSSKYKALGQMLLTNQRLDKIAASRVDFASRGMLEGTCLSSVLQSLALALPPPEALANENAATGEEALPTSSNPATASTQADNDEAIPDDFPPSLSGHVELARTPQRKRSRTVGTLAEEIGVPHLSDLLCRFLFENLFPDDTRHPSEIPLAGCPRFEGRIAMFNSASARFYAPSDLSGLRGMQTEYIRSAPNWRKETPRFDCVFVGTSNNDLTDVGMHAYNIARVLAFFSFAFRGVTYPCAVIRWFDKIGDAPDEDTGMWMVCPSSLPNHSPHFAIIYTDSIYRAAHLIPIYGTRFIPRNIEPHHSYDAFQAYYVNKYADHHAFEIAR</sequence>
<accession>A0A0C9VZ53</accession>
<evidence type="ECO:0000313" key="3">
    <source>
        <dbReference type="Proteomes" id="UP000053820"/>
    </source>
</evidence>
<dbReference type="EMBL" id="KN839915">
    <property type="protein sequence ID" value="KIJ58693.1"/>
    <property type="molecule type" value="Genomic_DNA"/>
</dbReference>
<protein>
    <submittedName>
        <fullName evidence="2">Uncharacterized protein</fullName>
    </submittedName>
</protein>
<gene>
    <name evidence="2" type="ORF">HYDPIDRAFT_33907</name>
</gene>
<dbReference type="Proteomes" id="UP000053820">
    <property type="component" value="Unassembled WGS sequence"/>
</dbReference>
<organism evidence="2 3">
    <name type="scientific">Hydnomerulius pinastri MD-312</name>
    <dbReference type="NCBI Taxonomy" id="994086"/>
    <lineage>
        <taxon>Eukaryota</taxon>
        <taxon>Fungi</taxon>
        <taxon>Dikarya</taxon>
        <taxon>Basidiomycota</taxon>
        <taxon>Agaricomycotina</taxon>
        <taxon>Agaricomycetes</taxon>
        <taxon>Agaricomycetidae</taxon>
        <taxon>Boletales</taxon>
        <taxon>Boletales incertae sedis</taxon>
        <taxon>Leucogyrophana</taxon>
    </lineage>
</organism>
<name>A0A0C9VZ53_9AGAM</name>
<proteinExistence type="predicted"/>
<dbReference type="HOGENOM" id="CLU_006344_1_0_1"/>
<reference evidence="2 3" key="1">
    <citation type="submission" date="2014-04" db="EMBL/GenBank/DDBJ databases">
        <title>Evolutionary Origins and Diversification of the Mycorrhizal Mutualists.</title>
        <authorList>
            <consortium name="DOE Joint Genome Institute"/>
            <consortium name="Mycorrhizal Genomics Consortium"/>
            <person name="Kohler A."/>
            <person name="Kuo A."/>
            <person name="Nagy L.G."/>
            <person name="Floudas D."/>
            <person name="Copeland A."/>
            <person name="Barry K.W."/>
            <person name="Cichocki N."/>
            <person name="Veneault-Fourrey C."/>
            <person name="LaButti K."/>
            <person name="Lindquist E.A."/>
            <person name="Lipzen A."/>
            <person name="Lundell T."/>
            <person name="Morin E."/>
            <person name="Murat C."/>
            <person name="Riley R."/>
            <person name="Ohm R."/>
            <person name="Sun H."/>
            <person name="Tunlid A."/>
            <person name="Henrissat B."/>
            <person name="Grigoriev I.V."/>
            <person name="Hibbett D.S."/>
            <person name="Martin F."/>
        </authorList>
    </citation>
    <scope>NUCLEOTIDE SEQUENCE [LARGE SCALE GENOMIC DNA]</scope>
    <source>
        <strain evidence="2 3">MD-312</strain>
    </source>
</reference>
<feature type="region of interest" description="Disordered" evidence="1">
    <location>
        <begin position="460"/>
        <end position="512"/>
    </location>
</feature>
<keyword evidence="3" id="KW-1185">Reference proteome</keyword>
<dbReference type="InterPro" id="IPR041078">
    <property type="entry name" value="Plavaka"/>
</dbReference>
<dbReference type="Pfam" id="PF18759">
    <property type="entry name" value="Plavaka"/>
    <property type="match status" value="1"/>
</dbReference>
<evidence type="ECO:0000256" key="1">
    <source>
        <dbReference type="SAM" id="MobiDB-lite"/>
    </source>
</evidence>